<sequence length="115" mass="12808">MDDLSIVVDLFLTLPPIQIFSQAKHADLIYLHSRDGVAYGFAFTISDNSGKGIPYTPEMQPAVSFVFSSRKDLILNSRSCSRMDLGEGQLGIGFEEDWPPNFQCRKSFMVVGLVD</sequence>
<name>A0ABQ9A7X9_9ROSI</name>
<proteinExistence type="predicted"/>
<organism evidence="1 2">
    <name type="scientific">Salix suchowensis</name>
    <dbReference type="NCBI Taxonomy" id="1278906"/>
    <lineage>
        <taxon>Eukaryota</taxon>
        <taxon>Viridiplantae</taxon>
        <taxon>Streptophyta</taxon>
        <taxon>Embryophyta</taxon>
        <taxon>Tracheophyta</taxon>
        <taxon>Spermatophyta</taxon>
        <taxon>Magnoliopsida</taxon>
        <taxon>eudicotyledons</taxon>
        <taxon>Gunneridae</taxon>
        <taxon>Pentapetalae</taxon>
        <taxon>rosids</taxon>
        <taxon>fabids</taxon>
        <taxon>Malpighiales</taxon>
        <taxon>Salicaceae</taxon>
        <taxon>Saliceae</taxon>
        <taxon>Salix</taxon>
    </lineage>
</organism>
<accession>A0ABQ9A7X9</accession>
<keyword evidence="2" id="KW-1185">Reference proteome</keyword>
<evidence type="ECO:0008006" key="3">
    <source>
        <dbReference type="Google" id="ProtNLM"/>
    </source>
</evidence>
<evidence type="ECO:0000313" key="1">
    <source>
        <dbReference type="EMBL" id="KAJ6328415.1"/>
    </source>
</evidence>
<reference evidence="1" key="1">
    <citation type="submission" date="2022-10" db="EMBL/GenBank/DDBJ databases">
        <authorList>
            <person name="Hyden B.L."/>
            <person name="Feng K."/>
            <person name="Yates T."/>
            <person name="Jawdy S."/>
            <person name="Smart L.B."/>
            <person name="Muchero W."/>
        </authorList>
    </citation>
    <scope>NUCLEOTIDE SEQUENCE</scope>
    <source>
        <tissue evidence="1">Shoot tip</tissue>
    </source>
</reference>
<evidence type="ECO:0000313" key="2">
    <source>
        <dbReference type="Proteomes" id="UP001141253"/>
    </source>
</evidence>
<dbReference type="Proteomes" id="UP001141253">
    <property type="component" value="Chromosome 14"/>
</dbReference>
<protein>
    <recommendedName>
        <fullName evidence="3">TLDc domain-containing protein</fullName>
    </recommendedName>
</protein>
<reference evidence="1" key="2">
    <citation type="journal article" date="2023" name="Int. J. Mol. Sci.">
        <title>De Novo Assembly and Annotation of 11 Diverse Shrub Willow (Salix) Genomes Reveals Novel Gene Organization in Sex-Linked Regions.</title>
        <authorList>
            <person name="Hyden B."/>
            <person name="Feng K."/>
            <person name="Yates T.B."/>
            <person name="Jawdy S."/>
            <person name="Cereghino C."/>
            <person name="Smart L.B."/>
            <person name="Muchero W."/>
        </authorList>
    </citation>
    <scope>NUCLEOTIDE SEQUENCE</scope>
    <source>
        <tissue evidence="1">Shoot tip</tissue>
    </source>
</reference>
<dbReference type="EMBL" id="JAPFFI010000022">
    <property type="protein sequence ID" value="KAJ6328415.1"/>
    <property type="molecule type" value="Genomic_DNA"/>
</dbReference>
<gene>
    <name evidence="1" type="ORF">OIU77_010163</name>
</gene>
<comment type="caution">
    <text evidence="1">The sequence shown here is derived from an EMBL/GenBank/DDBJ whole genome shotgun (WGS) entry which is preliminary data.</text>
</comment>